<reference evidence="1 2" key="1">
    <citation type="submission" date="2019-02" db="EMBL/GenBank/DDBJ databases">
        <title>Polymorphobacter sp. isolated from the lake at the Tibet of China.</title>
        <authorList>
            <person name="Li A."/>
        </authorList>
    </citation>
    <scope>NUCLEOTIDE SEQUENCE [LARGE SCALE GENOMIC DNA]</scope>
    <source>
        <strain evidence="1 2">DJ1R-1</strain>
    </source>
</reference>
<protein>
    <recommendedName>
        <fullName evidence="3">Catalase</fullName>
    </recommendedName>
</protein>
<dbReference type="GO" id="GO:0020037">
    <property type="term" value="F:heme binding"/>
    <property type="evidence" value="ECO:0007669"/>
    <property type="project" value="InterPro"/>
</dbReference>
<dbReference type="InterPro" id="IPR020835">
    <property type="entry name" value="Catalase_sf"/>
</dbReference>
<dbReference type="AlphaFoldDB" id="A0A4Y9ENH2"/>
<proteinExistence type="predicted"/>
<sequence length="347" mass="37834">MTTELPPQWQDRIPESNRAQASIDAAAINSFQRDFARRGDGNPHRAFHVKSHAGLRGTLRILPDLPAVARQGIFAEPRDFSALVRLSNGFSAAKPDWFPDLVGLAVKVEGVDGDKLLPGEARAATQDFLALDRGYLPIEHAGQLMVISLATGNLLTAPFKLLRGLGIAKGLEVIFWTIGWSLRRLFLKSVVTIGFSGVVPVSVGPTPAKFHWRPRQSGPAPGRSRGSWTDYLRDDLRRRLAVGDIGFDLYLQFHVDDVRTPVDGGYAWDTGVAPMVKVAELVVKSCDLDGAAAQASEAEVNRMAFNPWHGIAAHQPVGNIQRVRGLIYQKSAALRSAAADPRQSEQP</sequence>
<dbReference type="SUPFAM" id="SSF56634">
    <property type="entry name" value="Heme-dependent catalase-like"/>
    <property type="match status" value="1"/>
</dbReference>
<dbReference type="RefSeq" id="WP_135246190.1">
    <property type="nucleotide sequence ID" value="NZ_SIHO01000002.1"/>
</dbReference>
<evidence type="ECO:0008006" key="3">
    <source>
        <dbReference type="Google" id="ProtNLM"/>
    </source>
</evidence>
<accession>A0A4Y9ENH2</accession>
<dbReference type="EMBL" id="SIHO01000002">
    <property type="protein sequence ID" value="TFU03598.1"/>
    <property type="molecule type" value="Genomic_DNA"/>
</dbReference>
<comment type="caution">
    <text evidence="1">The sequence shown here is derived from an EMBL/GenBank/DDBJ whole genome shotgun (WGS) entry which is preliminary data.</text>
</comment>
<evidence type="ECO:0000313" key="2">
    <source>
        <dbReference type="Proteomes" id="UP000297737"/>
    </source>
</evidence>
<dbReference type="OrthoDB" id="9765610at2"/>
<name>A0A4Y9ENH2_9SPHN</name>
<keyword evidence="2" id="KW-1185">Reference proteome</keyword>
<gene>
    <name evidence="1" type="ORF">EUV02_10595</name>
</gene>
<dbReference type="Proteomes" id="UP000297737">
    <property type="component" value="Unassembled WGS sequence"/>
</dbReference>
<dbReference type="Gene3D" id="2.40.180.10">
    <property type="entry name" value="Catalase core domain"/>
    <property type="match status" value="2"/>
</dbReference>
<evidence type="ECO:0000313" key="1">
    <source>
        <dbReference type="EMBL" id="TFU03598.1"/>
    </source>
</evidence>
<organism evidence="1 2">
    <name type="scientific">Glacieibacterium arshaanense</name>
    <dbReference type="NCBI Taxonomy" id="2511025"/>
    <lineage>
        <taxon>Bacteria</taxon>
        <taxon>Pseudomonadati</taxon>
        <taxon>Pseudomonadota</taxon>
        <taxon>Alphaproteobacteria</taxon>
        <taxon>Sphingomonadales</taxon>
        <taxon>Sphingosinicellaceae</taxon>
        <taxon>Glacieibacterium</taxon>
    </lineage>
</organism>